<dbReference type="HOGENOM" id="CLU_1057873_0_0_1"/>
<keyword evidence="2" id="KW-1185">Reference proteome</keyword>
<proteinExistence type="predicted"/>
<comment type="caution">
    <text evidence="1">The sequence shown here is derived from an EMBL/GenBank/DDBJ whole genome shotgun (WGS) entry which is preliminary data.</text>
</comment>
<dbReference type="EMBL" id="AGUE01000223">
    <property type="protein sequence ID" value="EHK96794.1"/>
    <property type="molecule type" value="Genomic_DNA"/>
</dbReference>
<gene>
    <name evidence="1" type="ORF">M7I_7502</name>
</gene>
<evidence type="ECO:0000313" key="1">
    <source>
        <dbReference type="EMBL" id="EHK96794.1"/>
    </source>
</evidence>
<dbReference type="OrthoDB" id="526941at2759"/>
<dbReference type="AlphaFoldDB" id="H0EXG6"/>
<name>H0EXG6_GLAL7</name>
<organism evidence="1 2">
    <name type="scientific">Glarea lozoyensis (strain ATCC 74030 / MF5533)</name>
    <dbReference type="NCBI Taxonomy" id="1104152"/>
    <lineage>
        <taxon>Eukaryota</taxon>
        <taxon>Fungi</taxon>
        <taxon>Dikarya</taxon>
        <taxon>Ascomycota</taxon>
        <taxon>Pezizomycotina</taxon>
        <taxon>Leotiomycetes</taxon>
        <taxon>Helotiales</taxon>
        <taxon>Helotiaceae</taxon>
        <taxon>Glarea</taxon>
    </lineage>
</organism>
<dbReference type="Proteomes" id="UP000005446">
    <property type="component" value="Unassembled WGS sequence"/>
</dbReference>
<sequence>MSVMVNAKPRTLWIASIPNVPYKLSKTYCFGWDHRGTSLFHVDHNTIYAESASRDRSAPNFAEDRLPKADNIKFVKRANDCYDLGAFAEVLTKNDLYKRYNRFITMNASIRGPFLPYYATGCWSDMYLSRLTEKNKLVGMTLNCKPVNHVQSMIWAIDRVGLEVLLFPSEELQAKFKAGIKPFREGEPVPPMEIPGINHCPHEYWKAVTVEHTRAKLFKKNARHIRIRYTKGVISEPISILLIPYLRKRIEDTQLRLNLRQGI</sequence>
<evidence type="ECO:0000313" key="2">
    <source>
        <dbReference type="Proteomes" id="UP000005446"/>
    </source>
</evidence>
<accession>H0EXG6</accession>
<dbReference type="InParanoid" id="H0EXG6"/>
<reference evidence="1 2" key="1">
    <citation type="journal article" date="2012" name="Eukaryot. Cell">
        <title>Genome sequence of the fungus Glarea lozoyensis: the first genome sequence of a species from the Helotiaceae family.</title>
        <authorList>
            <person name="Youssar L."/>
            <person name="Gruening B.A."/>
            <person name="Erxleben A."/>
            <person name="Guenther S."/>
            <person name="Huettel W."/>
        </authorList>
    </citation>
    <scope>NUCLEOTIDE SEQUENCE [LARGE SCALE GENOMIC DNA]</scope>
    <source>
        <strain evidence="2">ATCC 74030 / MF5533</strain>
    </source>
</reference>
<protein>
    <submittedName>
        <fullName evidence="1">Uncharacterized protein</fullName>
    </submittedName>
</protein>